<keyword evidence="3 6" id="KW-0812">Transmembrane</keyword>
<evidence type="ECO:0000256" key="1">
    <source>
        <dbReference type="ARBA" id="ARBA00004651"/>
    </source>
</evidence>
<feature type="transmembrane region" description="Helical" evidence="6">
    <location>
        <begin position="12"/>
        <end position="31"/>
    </location>
</feature>
<feature type="transmembrane region" description="Helical" evidence="6">
    <location>
        <begin position="355"/>
        <end position="377"/>
    </location>
</feature>
<evidence type="ECO:0000256" key="6">
    <source>
        <dbReference type="SAM" id="Phobius"/>
    </source>
</evidence>
<feature type="transmembrane region" description="Helical" evidence="6">
    <location>
        <begin position="321"/>
        <end position="343"/>
    </location>
</feature>
<feature type="transmembrane region" description="Helical" evidence="6">
    <location>
        <begin position="288"/>
        <end position="309"/>
    </location>
</feature>
<evidence type="ECO:0000256" key="2">
    <source>
        <dbReference type="ARBA" id="ARBA00022475"/>
    </source>
</evidence>
<name>A0A6J7FL81_9ZZZZ</name>
<protein>
    <submittedName>
        <fullName evidence="7">Unannotated protein</fullName>
    </submittedName>
</protein>
<evidence type="ECO:0000256" key="3">
    <source>
        <dbReference type="ARBA" id="ARBA00022692"/>
    </source>
</evidence>
<dbReference type="GO" id="GO:0005886">
    <property type="term" value="C:plasma membrane"/>
    <property type="evidence" value="ECO:0007669"/>
    <property type="project" value="UniProtKB-SubCell"/>
</dbReference>
<feature type="transmembrane region" description="Helical" evidence="6">
    <location>
        <begin position="43"/>
        <end position="63"/>
    </location>
</feature>
<feature type="transmembrane region" description="Helical" evidence="6">
    <location>
        <begin position="383"/>
        <end position="401"/>
    </location>
</feature>
<feature type="transmembrane region" description="Helical" evidence="6">
    <location>
        <begin position="145"/>
        <end position="164"/>
    </location>
</feature>
<feature type="transmembrane region" description="Helical" evidence="6">
    <location>
        <begin position="170"/>
        <end position="193"/>
    </location>
</feature>
<dbReference type="AlphaFoldDB" id="A0A6J7FL81"/>
<dbReference type="PANTHER" id="PTHR30250:SF11">
    <property type="entry name" value="O-ANTIGEN TRANSPORTER-RELATED"/>
    <property type="match status" value="1"/>
</dbReference>
<keyword evidence="5 6" id="KW-0472">Membrane</keyword>
<gene>
    <name evidence="7" type="ORF">UFOPK3516_00620</name>
</gene>
<evidence type="ECO:0000256" key="4">
    <source>
        <dbReference type="ARBA" id="ARBA00022989"/>
    </source>
</evidence>
<feature type="transmembrane region" description="Helical" evidence="6">
    <location>
        <begin position="84"/>
        <end position="104"/>
    </location>
</feature>
<reference evidence="7" key="1">
    <citation type="submission" date="2020-05" db="EMBL/GenBank/DDBJ databases">
        <authorList>
            <person name="Chiriac C."/>
            <person name="Salcher M."/>
            <person name="Ghai R."/>
            <person name="Kavagutti S V."/>
        </authorList>
    </citation>
    <scope>NUCLEOTIDE SEQUENCE</scope>
</reference>
<evidence type="ECO:0000256" key="5">
    <source>
        <dbReference type="ARBA" id="ARBA00023136"/>
    </source>
</evidence>
<feature type="transmembrane region" description="Helical" evidence="6">
    <location>
        <begin position="214"/>
        <end position="243"/>
    </location>
</feature>
<feature type="transmembrane region" description="Helical" evidence="6">
    <location>
        <begin position="116"/>
        <end position="138"/>
    </location>
</feature>
<organism evidence="7">
    <name type="scientific">freshwater metagenome</name>
    <dbReference type="NCBI Taxonomy" id="449393"/>
    <lineage>
        <taxon>unclassified sequences</taxon>
        <taxon>metagenomes</taxon>
        <taxon>ecological metagenomes</taxon>
    </lineage>
</organism>
<accession>A0A6J7FL81</accession>
<proteinExistence type="predicted"/>
<dbReference type="PANTHER" id="PTHR30250">
    <property type="entry name" value="PST FAMILY PREDICTED COLANIC ACID TRANSPORTER"/>
    <property type="match status" value="1"/>
</dbReference>
<sequence>MTDTMRSGARTVVVATIVAGGLAYLLTMLAAKFLGDDYSRFAIFWSTLYVFVGAIAGIQQEFARAVSRNSHESLASASRARVDVVAVGASVTAAVVAVLILLPLGGQLFGADSPVLIGQLILGVFFASLSLSITGVFYGLHSWWLIALIVVGDATFRFVGFLIADALGAGIVGFALVTVIPFLLTICISLLITRRRYPGNIVMEGTYVKVSTRVARTVVASVGGAILVNGMPVALGAVSYGAAPAALSAVFLVMTLTRAPLVVGSVSLQSYIVVAFRDSAGKIVRRVLAYLLGVLAIGIILSAIAYVIGPPIVEWIAGARFALSPLFFALVTVSSISTAWLVVTGAATLSQSRHTWYAVGWAVGAVATVVLICLPMPLESRVVVAFSFGPILGSVIHLIALKRHEVRHTKVTFPG</sequence>
<dbReference type="InterPro" id="IPR050833">
    <property type="entry name" value="Poly_Biosynth_Transport"/>
</dbReference>
<comment type="subcellular location">
    <subcellularLocation>
        <location evidence="1">Cell membrane</location>
        <topology evidence="1">Multi-pass membrane protein</topology>
    </subcellularLocation>
</comment>
<dbReference type="EMBL" id="CAFBMB010000033">
    <property type="protein sequence ID" value="CAB4894688.1"/>
    <property type="molecule type" value="Genomic_DNA"/>
</dbReference>
<keyword evidence="4 6" id="KW-1133">Transmembrane helix</keyword>
<evidence type="ECO:0000313" key="7">
    <source>
        <dbReference type="EMBL" id="CAB4894688.1"/>
    </source>
</evidence>
<keyword evidence="2" id="KW-1003">Cell membrane</keyword>
<feature type="transmembrane region" description="Helical" evidence="6">
    <location>
        <begin position="249"/>
        <end position="276"/>
    </location>
</feature>